<reference evidence="21" key="1">
    <citation type="submission" date="2017-01" db="EMBL/GenBank/DDBJ databases">
        <authorList>
            <person name="Wang Y."/>
            <person name="White M."/>
            <person name="Kvist S."/>
            <person name="Moncalvo J.-M."/>
        </authorList>
    </citation>
    <scope>NUCLEOTIDE SEQUENCE [LARGE SCALE GENOMIC DNA]</scope>
    <source>
        <strain evidence="21">ID-206-W2</strain>
    </source>
</reference>
<comment type="catalytic activity">
    <reaction evidence="14">
        <text>5,6-dihydrouridine(20a) in tRNA + NADP(+) = uridine(20a) in tRNA + NADPH + H(+)</text>
        <dbReference type="Rhea" id="RHEA:53344"/>
        <dbReference type="Rhea" id="RHEA-COMP:13535"/>
        <dbReference type="Rhea" id="RHEA-COMP:13536"/>
        <dbReference type="ChEBI" id="CHEBI:15378"/>
        <dbReference type="ChEBI" id="CHEBI:57783"/>
        <dbReference type="ChEBI" id="CHEBI:58349"/>
        <dbReference type="ChEBI" id="CHEBI:65315"/>
        <dbReference type="ChEBI" id="CHEBI:74443"/>
        <dbReference type="EC" id="1.3.1.90"/>
    </reaction>
    <physiologicalReaction direction="right-to-left" evidence="14">
        <dbReference type="Rhea" id="RHEA:53346"/>
    </physiologicalReaction>
</comment>
<dbReference type="FunFam" id="3.20.20.70:FF:000159">
    <property type="entry name" value="tRNA-dihydrouridine synthase 4"/>
    <property type="match status" value="1"/>
</dbReference>
<evidence type="ECO:0000313" key="20">
    <source>
        <dbReference type="EMBL" id="OMJ26230.1"/>
    </source>
</evidence>
<comment type="function">
    <text evidence="16">Catalyzes the synthesis of dihydrouridine, a modified base found in the D-loop of most tRNAs.</text>
</comment>
<evidence type="ECO:0000256" key="2">
    <source>
        <dbReference type="ARBA" id="ARBA00022630"/>
    </source>
</evidence>
<dbReference type="GO" id="GO:0106414">
    <property type="term" value="F:mRNA dihydrouridine synthase activity"/>
    <property type="evidence" value="ECO:0007669"/>
    <property type="project" value="RHEA"/>
</dbReference>
<comment type="catalytic activity">
    <reaction evidence="13">
        <text>5,6-dihydrouridine(20b) in tRNA + NAD(+) = uridine(20b) in tRNA + NADH + H(+)</text>
        <dbReference type="Rhea" id="RHEA:53352"/>
        <dbReference type="Rhea" id="RHEA-COMP:13537"/>
        <dbReference type="Rhea" id="RHEA-COMP:13538"/>
        <dbReference type="ChEBI" id="CHEBI:15378"/>
        <dbReference type="ChEBI" id="CHEBI:57540"/>
        <dbReference type="ChEBI" id="CHEBI:57945"/>
        <dbReference type="ChEBI" id="CHEBI:65315"/>
        <dbReference type="ChEBI" id="CHEBI:74443"/>
        <dbReference type="EC" id="1.3.1.90"/>
    </reaction>
    <physiologicalReaction direction="right-to-left" evidence="13">
        <dbReference type="Rhea" id="RHEA:53354"/>
    </physiologicalReaction>
</comment>
<dbReference type="GO" id="GO:0102267">
    <property type="term" value="F:tRNA-dihydrouridine20b synthase activity"/>
    <property type="evidence" value="ECO:0007669"/>
    <property type="project" value="RHEA"/>
</dbReference>
<keyword evidence="3 16" id="KW-0288">FMN</keyword>
<comment type="cofactor">
    <cofactor evidence="1 16 18">
        <name>FMN</name>
        <dbReference type="ChEBI" id="CHEBI:58210"/>
    </cofactor>
</comment>
<evidence type="ECO:0000256" key="16">
    <source>
        <dbReference type="PIRNR" id="PIRNR006621"/>
    </source>
</evidence>
<name>A0A1R1YH53_9FUNG</name>
<comment type="catalytic activity">
    <reaction evidence="9">
        <text>a 5,6-dihydrouridine in mRNA + NAD(+) = a uridine in mRNA + NADH + H(+)</text>
        <dbReference type="Rhea" id="RHEA:69851"/>
        <dbReference type="Rhea" id="RHEA-COMP:14658"/>
        <dbReference type="Rhea" id="RHEA-COMP:17789"/>
        <dbReference type="ChEBI" id="CHEBI:15378"/>
        <dbReference type="ChEBI" id="CHEBI:57540"/>
        <dbReference type="ChEBI" id="CHEBI:57945"/>
        <dbReference type="ChEBI" id="CHEBI:65315"/>
        <dbReference type="ChEBI" id="CHEBI:74443"/>
    </reaction>
    <physiologicalReaction direction="right-to-left" evidence="9">
        <dbReference type="Rhea" id="RHEA:69853"/>
    </physiologicalReaction>
</comment>
<dbReference type="PROSITE" id="PS01136">
    <property type="entry name" value="UPF0034"/>
    <property type="match status" value="1"/>
</dbReference>
<dbReference type="InterPro" id="IPR018517">
    <property type="entry name" value="tRNA_hU_synthase_CS"/>
</dbReference>
<feature type="domain" description="DUS-like FMN-binding" evidence="19">
    <location>
        <begin position="22"/>
        <end position="275"/>
    </location>
</feature>
<feature type="active site" description="Proton donor" evidence="17">
    <location>
        <position position="106"/>
    </location>
</feature>
<evidence type="ECO:0000256" key="4">
    <source>
        <dbReference type="ARBA" id="ARBA00022664"/>
    </source>
</evidence>
<comment type="catalytic activity">
    <reaction evidence="10">
        <text>a 5,6-dihydrouridine in mRNA + NADP(+) = a uridine in mRNA + NADPH + H(+)</text>
        <dbReference type="Rhea" id="RHEA:69855"/>
        <dbReference type="Rhea" id="RHEA-COMP:14658"/>
        <dbReference type="Rhea" id="RHEA-COMP:17789"/>
        <dbReference type="ChEBI" id="CHEBI:15378"/>
        <dbReference type="ChEBI" id="CHEBI:57783"/>
        <dbReference type="ChEBI" id="CHEBI:58349"/>
        <dbReference type="ChEBI" id="CHEBI:65315"/>
        <dbReference type="ChEBI" id="CHEBI:74443"/>
    </reaction>
    <physiologicalReaction direction="right-to-left" evidence="10">
        <dbReference type="Rhea" id="RHEA:69857"/>
    </physiologicalReaction>
</comment>
<dbReference type="PANTHER" id="PTHR11082:SF31">
    <property type="entry name" value="TRNA-DIHYDROURIDINE(20A_20B) SYNTHASE [NAD(P)+]-LIKE"/>
    <property type="match status" value="1"/>
</dbReference>
<evidence type="ECO:0000256" key="12">
    <source>
        <dbReference type="ARBA" id="ARBA00051779"/>
    </source>
</evidence>
<dbReference type="AlphaFoldDB" id="A0A1R1YH53"/>
<keyword evidence="21" id="KW-1185">Reference proteome</keyword>
<keyword evidence="4" id="KW-0507">mRNA processing</keyword>
<evidence type="ECO:0000256" key="9">
    <source>
        <dbReference type="ARBA" id="ARBA00048342"/>
    </source>
</evidence>
<dbReference type="PANTHER" id="PTHR11082">
    <property type="entry name" value="TRNA-DIHYDROURIDINE SYNTHASE"/>
    <property type="match status" value="1"/>
</dbReference>
<dbReference type="SUPFAM" id="SSF51395">
    <property type="entry name" value="FMN-linked oxidoreductases"/>
    <property type="match status" value="1"/>
</dbReference>
<feature type="binding site" evidence="18">
    <location>
        <begin position="204"/>
        <end position="206"/>
    </location>
    <ligand>
        <name>FMN</name>
        <dbReference type="ChEBI" id="CHEBI:58210"/>
    </ligand>
</feature>
<dbReference type="CDD" id="cd02801">
    <property type="entry name" value="DUS_like_FMN"/>
    <property type="match status" value="1"/>
</dbReference>
<feature type="binding site" evidence="18">
    <location>
        <position position="77"/>
    </location>
    <ligand>
        <name>FMN</name>
        <dbReference type="ChEBI" id="CHEBI:58210"/>
    </ligand>
</feature>
<comment type="catalytic activity">
    <reaction evidence="11">
        <text>5,6-dihydrouridine(20b) in tRNA + NADP(+) = uridine(20b) in tRNA + NADPH + H(+)</text>
        <dbReference type="Rhea" id="RHEA:53356"/>
        <dbReference type="Rhea" id="RHEA-COMP:13537"/>
        <dbReference type="Rhea" id="RHEA-COMP:13538"/>
        <dbReference type="ChEBI" id="CHEBI:15378"/>
        <dbReference type="ChEBI" id="CHEBI:57783"/>
        <dbReference type="ChEBI" id="CHEBI:58349"/>
        <dbReference type="ChEBI" id="CHEBI:65315"/>
        <dbReference type="ChEBI" id="CHEBI:74443"/>
        <dbReference type="EC" id="1.3.1.90"/>
    </reaction>
    <physiologicalReaction direction="right-to-left" evidence="11">
        <dbReference type="Rhea" id="RHEA:53358"/>
    </physiologicalReaction>
</comment>
<feature type="binding site" evidence="18">
    <location>
        <position position="145"/>
    </location>
    <ligand>
        <name>FMN</name>
        <dbReference type="ChEBI" id="CHEBI:58210"/>
    </ligand>
</feature>
<evidence type="ECO:0000313" key="21">
    <source>
        <dbReference type="Proteomes" id="UP000187429"/>
    </source>
</evidence>
<evidence type="ECO:0000256" key="1">
    <source>
        <dbReference type="ARBA" id="ARBA00001917"/>
    </source>
</evidence>
<dbReference type="GO" id="GO:0102266">
    <property type="term" value="F:tRNA-dihydrouridine20a synthase activity"/>
    <property type="evidence" value="ECO:0007669"/>
    <property type="project" value="UniProtKB-EC"/>
</dbReference>
<evidence type="ECO:0000256" key="6">
    <source>
        <dbReference type="ARBA" id="ARBA00022857"/>
    </source>
</evidence>
<comment type="caution">
    <text evidence="20">The sequence shown here is derived from an EMBL/GenBank/DDBJ whole genome shotgun (WGS) entry which is preliminary data.</text>
</comment>
<evidence type="ECO:0000256" key="3">
    <source>
        <dbReference type="ARBA" id="ARBA00022643"/>
    </source>
</evidence>
<dbReference type="InterPro" id="IPR001269">
    <property type="entry name" value="DUS_fam"/>
</dbReference>
<sequence>MEDRQQVDILQLLNSGKQINVCAPMVRYSKLPFREVVRKYNVDIAYTPMMLADVFRASEFGREDFTTNSSDTPLVIQFAANNYKDFSEAAELVAPYTDGLDLNCGCPQKWAIKDGYGSYLLKKPELVADMVKAVKNRVNVPCSIKIRIYDNDSDTVELVRRAIAANVDWITVHGRTKKQSSNEPVNMDAIKLIKQISSVPIIANGGIFSYSDAQNLYSYTGVNGVMSARGLLENPALFSNHKTTPLDCIKDYVNLAIKYGTNHFIFHHHLMYMFEGIMSSSEKKTFNSLTSISMILDHLYQYYNIECY</sequence>
<evidence type="ECO:0000256" key="13">
    <source>
        <dbReference type="ARBA" id="ARBA00051932"/>
    </source>
</evidence>
<comment type="similarity">
    <text evidence="16">Belongs to the dus family.</text>
</comment>
<keyword evidence="7 16" id="KW-0560">Oxidoreductase</keyword>
<comment type="similarity">
    <text evidence="15">Belongs to the Dus family. Dus4 subfamily.</text>
</comment>
<feature type="binding site" evidence="18">
    <location>
        <begin position="24"/>
        <end position="26"/>
    </location>
    <ligand>
        <name>FMN</name>
        <dbReference type="ChEBI" id="CHEBI:58210"/>
    </ligand>
</feature>
<accession>A0A1R1YH53</accession>
<feature type="binding site" evidence="18">
    <location>
        <begin position="228"/>
        <end position="229"/>
    </location>
    <ligand>
        <name>FMN</name>
        <dbReference type="ChEBI" id="CHEBI:58210"/>
    </ligand>
</feature>
<feature type="binding site" evidence="18">
    <location>
        <position position="173"/>
    </location>
    <ligand>
        <name>FMN</name>
        <dbReference type="ChEBI" id="CHEBI:58210"/>
    </ligand>
</feature>
<evidence type="ECO:0000256" key="8">
    <source>
        <dbReference type="ARBA" id="ARBA00023027"/>
    </source>
</evidence>
<keyword evidence="8" id="KW-0520">NAD</keyword>
<dbReference type="OrthoDB" id="9977870at2759"/>
<organism evidence="20 21">
    <name type="scientific">Smittium culicis</name>
    <dbReference type="NCBI Taxonomy" id="133412"/>
    <lineage>
        <taxon>Eukaryota</taxon>
        <taxon>Fungi</taxon>
        <taxon>Fungi incertae sedis</taxon>
        <taxon>Zoopagomycota</taxon>
        <taxon>Kickxellomycotina</taxon>
        <taxon>Harpellomycetes</taxon>
        <taxon>Harpellales</taxon>
        <taxon>Legeriomycetaceae</taxon>
        <taxon>Smittium</taxon>
    </lineage>
</organism>
<dbReference type="EC" id="1.3.1.-" evidence="16"/>
<comment type="catalytic activity">
    <reaction evidence="12">
        <text>5,6-dihydrouridine(20a) in tRNA + NAD(+) = uridine(20a) in tRNA + NADH + H(+)</text>
        <dbReference type="Rhea" id="RHEA:53348"/>
        <dbReference type="Rhea" id="RHEA-COMP:13535"/>
        <dbReference type="Rhea" id="RHEA-COMP:13536"/>
        <dbReference type="ChEBI" id="CHEBI:15378"/>
        <dbReference type="ChEBI" id="CHEBI:57540"/>
        <dbReference type="ChEBI" id="CHEBI:57945"/>
        <dbReference type="ChEBI" id="CHEBI:65315"/>
        <dbReference type="ChEBI" id="CHEBI:74443"/>
        <dbReference type="EC" id="1.3.1.90"/>
    </reaction>
    <physiologicalReaction direction="right-to-left" evidence="12">
        <dbReference type="Rhea" id="RHEA:53350"/>
    </physiologicalReaction>
</comment>
<proteinExistence type="inferred from homology"/>
<evidence type="ECO:0000256" key="15">
    <source>
        <dbReference type="ARBA" id="ARBA00060741"/>
    </source>
</evidence>
<evidence type="ECO:0000256" key="17">
    <source>
        <dbReference type="PIRSR" id="PIRSR006621-1"/>
    </source>
</evidence>
<keyword evidence="5 16" id="KW-0819">tRNA processing</keyword>
<dbReference type="InterPro" id="IPR035587">
    <property type="entry name" value="DUS-like_FMN-bd"/>
</dbReference>
<evidence type="ECO:0000259" key="19">
    <source>
        <dbReference type="Pfam" id="PF01207"/>
    </source>
</evidence>
<keyword evidence="18" id="KW-0547">Nucleotide-binding</keyword>
<evidence type="ECO:0000256" key="14">
    <source>
        <dbReference type="ARBA" id="ARBA00052996"/>
    </source>
</evidence>
<evidence type="ECO:0000256" key="11">
    <source>
        <dbReference type="ARBA" id="ARBA00050434"/>
    </source>
</evidence>
<evidence type="ECO:0000256" key="7">
    <source>
        <dbReference type="ARBA" id="ARBA00023002"/>
    </source>
</evidence>
<evidence type="ECO:0000256" key="10">
    <source>
        <dbReference type="ARBA" id="ARBA00049447"/>
    </source>
</evidence>
<keyword evidence="2 16" id="KW-0285">Flavoprotein</keyword>
<dbReference type="Pfam" id="PF01207">
    <property type="entry name" value="Dus"/>
    <property type="match status" value="1"/>
</dbReference>
<dbReference type="Gene3D" id="3.20.20.70">
    <property type="entry name" value="Aldolase class I"/>
    <property type="match status" value="1"/>
</dbReference>
<dbReference type="PIRSF" id="PIRSF006621">
    <property type="entry name" value="Dus"/>
    <property type="match status" value="1"/>
</dbReference>
<protein>
    <recommendedName>
        <fullName evidence="16">tRNA-dihydrouridine synthase</fullName>
        <ecNumber evidence="16">1.3.1.-</ecNumber>
    </recommendedName>
</protein>
<dbReference type="GO" id="GO:0006397">
    <property type="term" value="P:mRNA processing"/>
    <property type="evidence" value="ECO:0007669"/>
    <property type="project" value="UniProtKB-KW"/>
</dbReference>
<dbReference type="EMBL" id="LSSM01001509">
    <property type="protein sequence ID" value="OMJ26230.1"/>
    <property type="molecule type" value="Genomic_DNA"/>
</dbReference>
<evidence type="ECO:0000256" key="18">
    <source>
        <dbReference type="PIRSR" id="PIRSR006621-2"/>
    </source>
</evidence>
<evidence type="ECO:0000256" key="5">
    <source>
        <dbReference type="ARBA" id="ARBA00022694"/>
    </source>
</evidence>
<dbReference type="Proteomes" id="UP000187429">
    <property type="component" value="Unassembled WGS sequence"/>
</dbReference>
<keyword evidence="6" id="KW-0521">NADP</keyword>
<gene>
    <name evidence="20" type="ORF">AYI69_g4049</name>
</gene>
<dbReference type="InterPro" id="IPR013785">
    <property type="entry name" value="Aldolase_TIM"/>
</dbReference>
<dbReference type="GO" id="GO:0050660">
    <property type="term" value="F:flavin adenine dinucleotide binding"/>
    <property type="evidence" value="ECO:0007669"/>
    <property type="project" value="InterPro"/>
</dbReference>